<evidence type="ECO:0000259" key="4">
    <source>
        <dbReference type="PROSITE" id="PS01124"/>
    </source>
</evidence>
<evidence type="ECO:0000313" key="5">
    <source>
        <dbReference type="EMBL" id="ERJ57689.1"/>
    </source>
</evidence>
<accession>U2IYB9</accession>
<dbReference type="InterPro" id="IPR009057">
    <property type="entry name" value="Homeodomain-like_sf"/>
</dbReference>
<dbReference type="PANTHER" id="PTHR43280:SF2">
    <property type="entry name" value="HTH-TYPE TRANSCRIPTIONAL REGULATOR EXSA"/>
    <property type="match status" value="1"/>
</dbReference>
<evidence type="ECO:0000256" key="1">
    <source>
        <dbReference type="ARBA" id="ARBA00023015"/>
    </source>
</evidence>
<dbReference type="SMART" id="SM00342">
    <property type="entry name" value="HTH_ARAC"/>
    <property type="match status" value="1"/>
</dbReference>
<keyword evidence="1" id="KW-0805">Transcription regulation</keyword>
<reference evidence="5 6" key="1">
    <citation type="journal article" date="2013" name="Genome Announc.">
        <title>The Draft Genome Sequence of Sphingomonas paucimobilis Strain HER1398 (Proteobacteria), Host to the Giant PAU Phage, Indicates That It Is a Member of the Genus Sphingobacterium (Bacteroidetes).</title>
        <authorList>
            <person name="White R.A.III."/>
            <person name="Suttle C.A."/>
        </authorList>
    </citation>
    <scope>NUCLEOTIDE SEQUENCE [LARGE SCALE GENOMIC DNA]</scope>
    <source>
        <strain evidence="5 6">HER1398</strain>
    </source>
</reference>
<dbReference type="AlphaFoldDB" id="U2IYB9"/>
<sequence>MKQSLHIQLELLFGKPCTAERLDLRPDIMMKTDLVTYWKNEQGEAILQEFDGREGYIYQLDLSLTSSIQLPLQVLAIDIHAMYALSTAAPLMLIDPVQQQCYPLADQRARFFYLPARIYHLQVPAARIQLFGFYFQPKLFRDNNERPFKFLHPLIHAHRNRQIQSLCSVDFKVGNTTKNYIEQLLRNVKKGDLDSEKYILDTVITLLQLARTEIYDEYERTSDPEELIRRCRQRIADQIRDSSQPVILKNIAKQLHVSFEHLCRIHKEQHKTTLLAYRDELLLDKIKGLLTSSSYSLSDISERCGFSDSNSLIRFFKKQTGTTPAQYRENLR</sequence>
<dbReference type="PROSITE" id="PS01124">
    <property type="entry name" value="HTH_ARAC_FAMILY_2"/>
    <property type="match status" value="1"/>
</dbReference>
<dbReference type="RefSeq" id="WP_021071785.1">
    <property type="nucleotide sequence ID" value="NZ_ATDL01000021.1"/>
</dbReference>
<keyword evidence="3" id="KW-0804">Transcription</keyword>
<dbReference type="PANTHER" id="PTHR43280">
    <property type="entry name" value="ARAC-FAMILY TRANSCRIPTIONAL REGULATOR"/>
    <property type="match status" value="1"/>
</dbReference>
<dbReference type="InterPro" id="IPR018060">
    <property type="entry name" value="HTH_AraC"/>
</dbReference>
<keyword evidence="2" id="KW-0238">DNA-binding</keyword>
<comment type="caution">
    <text evidence="5">The sequence shown here is derived from an EMBL/GenBank/DDBJ whole genome shotgun (WGS) entry which is preliminary data.</text>
</comment>
<dbReference type="OrthoDB" id="699630at2"/>
<dbReference type="Pfam" id="PF12833">
    <property type="entry name" value="HTH_18"/>
    <property type="match status" value="1"/>
</dbReference>
<name>U2IYB9_9SPHI</name>
<dbReference type="GO" id="GO:0003700">
    <property type="term" value="F:DNA-binding transcription factor activity"/>
    <property type="evidence" value="ECO:0007669"/>
    <property type="project" value="InterPro"/>
</dbReference>
<dbReference type="EMBL" id="ATDL01000021">
    <property type="protein sequence ID" value="ERJ57689.1"/>
    <property type="molecule type" value="Genomic_DNA"/>
</dbReference>
<dbReference type="Gene3D" id="1.10.10.60">
    <property type="entry name" value="Homeodomain-like"/>
    <property type="match status" value="1"/>
</dbReference>
<feature type="domain" description="HTH araC/xylS-type" evidence="4">
    <location>
        <begin position="229"/>
        <end position="330"/>
    </location>
</feature>
<dbReference type="PATRIC" id="fig|1346330.5.peg.3655"/>
<proteinExistence type="predicted"/>
<organism evidence="5 6">
    <name type="scientific">Sphingobacterium paucimobilis HER1398</name>
    <dbReference type="NCBI Taxonomy" id="1346330"/>
    <lineage>
        <taxon>Bacteria</taxon>
        <taxon>Pseudomonadati</taxon>
        <taxon>Bacteroidota</taxon>
        <taxon>Sphingobacteriia</taxon>
        <taxon>Sphingobacteriales</taxon>
        <taxon>Sphingobacteriaceae</taxon>
        <taxon>Sphingobacterium</taxon>
    </lineage>
</organism>
<keyword evidence="6" id="KW-1185">Reference proteome</keyword>
<evidence type="ECO:0000256" key="2">
    <source>
        <dbReference type="ARBA" id="ARBA00023125"/>
    </source>
</evidence>
<evidence type="ECO:0000313" key="6">
    <source>
        <dbReference type="Proteomes" id="UP000016584"/>
    </source>
</evidence>
<evidence type="ECO:0000256" key="3">
    <source>
        <dbReference type="ARBA" id="ARBA00023163"/>
    </source>
</evidence>
<gene>
    <name evidence="5" type="ORF">M472_02810</name>
</gene>
<dbReference type="GO" id="GO:0043565">
    <property type="term" value="F:sequence-specific DNA binding"/>
    <property type="evidence" value="ECO:0007669"/>
    <property type="project" value="InterPro"/>
</dbReference>
<dbReference type="SUPFAM" id="SSF46689">
    <property type="entry name" value="Homeodomain-like"/>
    <property type="match status" value="1"/>
</dbReference>
<protein>
    <recommendedName>
        <fullName evidence="4">HTH araC/xylS-type domain-containing protein</fullName>
    </recommendedName>
</protein>
<dbReference type="Proteomes" id="UP000016584">
    <property type="component" value="Unassembled WGS sequence"/>
</dbReference>
<dbReference type="STRING" id="1346330.M472_02810"/>
<dbReference type="eggNOG" id="COG2207">
    <property type="taxonomic scope" value="Bacteria"/>
</dbReference>